<dbReference type="KEGG" id="afg:AFULGI_00001530"/>
<reference evidence="1 2" key="1">
    <citation type="submission" date="2013-07" db="EMBL/GenBank/DDBJ databases">
        <title>Genome of Archaeoglobus fulgidus.</title>
        <authorList>
            <person name="Fiebig A."/>
            <person name="Birkeland N.-K."/>
        </authorList>
    </citation>
    <scope>NUCLEOTIDE SEQUENCE [LARGE SCALE GENOMIC DNA]</scope>
    <source>
        <strain evidence="1 2">DSM 8774</strain>
    </source>
</reference>
<evidence type="ECO:0000313" key="2">
    <source>
        <dbReference type="Proteomes" id="UP000028501"/>
    </source>
</evidence>
<dbReference type="RefSeq" id="WP_010877667.1">
    <property type="nucleotide sequence ID" value="NZ_CP006577.1"/>
</dbReference>
<dbReference type="AlphaFoldDB" id="A0A075WCR9"/>
<evidence type="ECO:0008006" key="3">
    <source>
        <dbReference type="Google" id="ProtNLM"/>
    </source>
</evidence>
<accession>A0A075WCR9</accession>
<dbReference type="HOGENOM" id="CLU_1830484_0_0_2"/>
<gene>
    <name evidence="1" type="ORF">AFULGI_00001530</name>
</gene>
<evidence type="ECO:0000313" key="1">
    <source>
        <dbReference type="EMBL" id="AIG96989.1"/>
    </source>
</evidence>
<dbReference type="GeneID" id="24793706"/>
<protein>
    <recommendedName>
        <fullName evidence="3">4Fe-4S ferredoxin</fullName>
    </recommendedName>
</protein>
<proteinExistence type="predicted"/>
<dbReference type="EMBL" id="CP006577">
    <property type="protein sequence ID" value="AIG96989.1"/>
    <property type="molecule type" value="Genomic_DNA"/>
</dbReference>
<sequence>MQEVKQWPVKIMLVHPKAPFLKGEKIVIAADCAVLVNRDIRDRFESDAVIIGCPMLEDPRRMFERIKMIVAESDAKLEVYTMEVPCCHALHLMVEKAKEEHGKQTESEKYIVRVSGAVEPYSKKIDESMIEAERRAHRGH</sequence>
<organism evidence="1 2">
    <name type="scientific">Archaeoglobus fulgidus DSM 8774</name>
    <dbReference type="NCBI Taxonomy" id="1344584"/>
    <lineage>
        <taxon>Archaea</taxon>
        <taxon>Methanobacteriati</taxon>
        <taxon>Methanobacteriota</taxon>
        <taxon>Archaeoglobi</taxon>
        <taxon>Archaeoglobales</taxon>
        <taxon>Archaeoglobaceae</taxon>
        <taxon>Archaeoglobus</taxon>
    </lineage>
</organism>
<dbReference type="Proteomes" id="UP000028501">
    <property type="component" value="Chromosome"/>
</dbReference>
<name>A0A075WCR9_ARCFL</name>